<comment type="similarity">
    <text evidence="3">Belongs to the glycosyl hydrolase 5 (cellulase A) family.</text>
</comment>
<keyword evidence="4" id="KW-0732">Signal</keyword>
<dbReference type="InterPro" id="IPR017853">
    <property type="entry name" value="GH"/>
</dbReference>
<protein>
    <submittedName>
        <fullName evidence="7">Cellulase family glycosylhydrolase</fullName>
    </submittedName>
</protein>
<dbReference type="InterPro" id="IPR000772">
    <property type="entry name" value="Ricin_B_lectin"/>
</dbReference>
<evidence type="ECO:0000313" key="8">
    <source>
        <dbReference type="Proteomes" id="UP001595897"/>
    </source>
</evidence>
<dbReference type="SUPFAM" id="SSF51445">
    <property type="entry name" value="(Trans)glycosidases"/>
    <property type="match status" value="1"/>
</dbReference>
<reference evidence="8" key="1">
    <citation type="journal article" date="2019" name="Int. J. Syst. Evol. Microbiol.">
        <title>The Global Catalogue of Microorganisms (GCM) 10K type strain sequencing project: providing services to taxonomists for standard genome sequencing and annotation.</title>
        <authorList>
            <consortium name="The Broad Institute Genomics Platform"/>
            <consortium name="The Broad Institute Genome Sequencing Center for Infectious Disease"/>
            <person name="Wu L."/>
            <person name="Ma J."/>
        </authorList>
    </citation>
    <scope>NUCLEOTIDE SEQUENCE [LARGE SCALE GENOMIC DNA]</scope>
    <source>
        <strain evidence="8">KACC 12507</strain>
    </source>
</reference>
<evidence type="ECO:0000256" key="2">
    <source>
        <dbReference type="ARBA" id="ARBA00023295"/>
    </source>
</evidence>
<dbReference type="PANTHER" id="PTHR34142">
    <property type="entry name" value="ENDO-BETA-1,4-GLUCANASE A"/>
    <property type="match status" value="1"/>
</dbReference>
<dbReference type="PANTHER" id="PTHR34142:SF1">
    <property type="entry name" value="GLYCOSIDE HYDROLASE FAMILY 5 DOMAIN-CONTAINING PROTEIN"/>
    <property type="match status" value="1"/>
</dbReference>
<dbReference type="Gene3D" id="3.20.20.80">
    <property type="entry name" value="Glycosidases"/>
    <property type="match status" value="1"/>
</dbReference>
<keyword evidence="2 3" id="KW-0326">Glycosidase</keyword>
<dbReference type="Pfam" id="PF14200">
    <property type="entry name" value="RicinB_lectin_2"/>
    <property type="match status" value="1"/>
</dbReference>
<keyword evidence="8" id="KW-1185">Reference proteome</keyword>
<accession>A0ABV9LZD4</accession>
<feature type="signal peptide" evidence="4">
    <location>
        <begin position="1"/>
        <end position="27"/>
    </location>
</feature>
<evidence type="ECO:0000259" key="6">
    <source>
        <dbReference type="Pfam" id="PF14200"/>
    </source>
</evidence>
<feature type="domain" description="Ricin B lectin" evidence="6">
    <location>
        <begin position="386"/>
        <end position="456"/>
    </location>
</feature>
<feature type="chain" id="PRO_5046477956" evidence="4">
    <location>
        <begin position="28"/>
        <end position="484"/>
    </location>
</feature>
<name>A0ABV9LZD4_9ALTE</name>
<comment type="caution">
    <text evidence="7">The sequence shown here is derived from an EMBL/GenBank/DDBJ whole genome shotgun (WGS) entry which is preliminary data.</text>
</comment>
<gene>
    <name evidence="7" type="ORF">ACFO4O_13920</name>
</gene>
<dbReference type="PROSITE" id="PS50231">
    <property type="entry name" value="RICIN_B_LECTIN"/>
    <property type="match status" value="1"/>
</dbReference>
<evidence type="ECO:0000256" key="4">
    <source>
        <dbReference type="SAM" id="SignalP"/>
    </source>
</evidence>
<keyword evidence="1 3" id="KW-0378">Hydrolase</keyword>
<dbReference type="EMBL" id="JBHSGU010000005">
    <property type="protein sequence ID" value="MFC4701266.1"/>
    <property type="molecule type" value="Genomic_DNA"/>
</dbReference>
<dbReference type="SUPFAM" id="SSF50370">
    <property type="entry name" value="Ricin B-like lectins"/>
    <property type="match status" value="1"/>
</dbReference>
<organism evidence="7 8">
    <name type="scientific">Glaciecola siphonariae</name>
    <dbReference type="NCBI Taxonomy" id="521012"/>
    <lineage>
        <taxon>Bacteria</taxon>
        <taxon>Pseudomonadati</taxon>
        <taxon>Pseudomonadota</taxon>
        <taxon>Gammaproteobacteria</taxon>
        <taxon>Alteromonadales</taxon>
        <taxon>Alteromonadaceae</taxon>
        <taxon>Glaciecola</taxon>
    </lineage>
</organism>
<sequence length="484" mass="55866">MIQFNAFKLVLLCTFLTLFTMSSMADAARGRVKIDSDNNVVADNGVKLRGAPFFLDIFAISDMKNNDQAYKDYFMSVAKDYNMNLVRCSPWIGNWAYMQKGDIWYEDHKDKISHLIDRCVTWAEEAGIYAVINMHIEFGTTVNLQKSKDFWGLYAGKYKNKTHVIYELVNEPDIPSAKQNMSALYSYVRNLAPNTHLILWSPNNPSALPVADIRNNSSGIDYSNASVGYHIYEYIVGKRVQHDKADEYRDEFPTINTEFYSLTDANYYPIDYEFLVDNIKVMEDRGYSWMQWSPVFNYKNTNQNLDNDDLKFSSTYKNRVKNGYGAASGIGTYWPKDHGLQDDEPTSGVTGKKRIQDGWKGRYLHASANAGWADVQSVDLVPNWGSQKWVIESAGNNTFRIRNVWTGMYLTASSKNEWAPIKIDPLNSSWSSQRWFIEKTGNQYRLKNQWSQQYISSPENQWDVMRQAKLRDTWGSQKFTLSAY</sequence>
<dbReference type="Gene3D" id="2.80.10.50">
    <property type="match status" value="1"/>
</dbReference>
<proteinExistence type="inferred from homology"/>
<dbReference type="CDD" id="cd23432">
    <property type="entry name" value="beta-trefoil_Ricin_EndoBetaGal-like"/>
    <property type="match status" value="1"/>
</dbReference>
<dbReference type="PROSITE" id="PS00659">
    <property type="entry name" value="GLYCOSYL_HYDROL_F5"/>
    <property type="match status" value="1"/>
</dbReference>
<dbReference type="InterPro" id="IPR035992">
    <property type="entry name" value="Ricin_B-like_lectins"/>
</dbReference>
<dbReference type="Proteomes" id="UP001595897">
    <property type="component" value="Unassembled WGS sequence"/>
</dbReference>
<evidence type="ECO:0000256" key="3">
    <source>
        <dbReference type="RuleBase" id="RU361153"/>
    </source>
</evidence>
<dbReference type="Pfam" id="PF00150">
    <property type="entry name" value="Cellulase"/>
    <property type="match status" value="1"/>
</dbReference>
<dbReference type="RefSeq" id="WP_382409537.1">
    <property type="nucleotide sequence ID" value="NZ_JBHSGU010000005.1"/>
</dbReference>
<feature type="domain" description="Glycoside hydrolase family 5" evidence="5">
    <location>
        <begin position="66"/>
        <end position="237"/>
    </location>
</feature>
<evidence type="ECO:0000256" key="1">
    <source>
        <dbReference type="ARBA" id="ARBA00022801"/>
    </source>
</evidence>
<evidence type="ECO:0000259" key="5">
    <source>
        <dbReference type="Pfam" id="PF00150"/>
    </source>
</evidence>
<dbReference type="InterPro" id="IPR018087">
    <property type="entry name" value="Glyco_hydro_5_CS"/>
</dbReference>
<evidence type="ECO:0000313" key="7">
    <source>
        <dbReference type="EMBL" id="MFC4701266.1"/>
    </source>
</evidence>
<dbReference type="InterPro" id="IPR001547">
    <property type="entry name" value="Glyco_hydro_5"/>
</dbReference>